<dbReference type="InParanoid" id="D7G7R8"/>
<dbReference type="GO" id="GO:0016020">
    <property type="term" value="C:membrane"/>
    <property type="evidence" value="ECO:0007669"/>
    <property type="project" value="UniProtKB-SubCell"/>
</dbReference>
<dbReference type="EMBL" id="FN649741">
    <property type="protein sequence ID" value="CBJ27799.1"/>
    <property type="molecule type" value="Genomic_DNA"/>
</dbReference>
<reference evidence="9 10" key="1">
    <citation type="journal article" date="2010" name="Nature">
        <title>The Ectocarpus genome and the independent evolution of multicellularity in brown algae.</title>
        <authorList>
            <person name="Cock J.M."/>
            <person name="Sterck L."/>
            <person name="Rouze P."/>
            <person name="Scornet D."/>
            <person name="Allen A.E."/>
            <person name="Amoutzias G."/>
            <person name="Anthouard V."/>
            <person name="Artiguenave F."/>
            <person name="Aury J.M."/>
            <person name="Badger J.H."/>
            <person name="Beszteri B."/>
            <person name="Billiau K."/>
            <person name="Bonnet E."/>
            <person name="Bothwell J.H."/>
            <person name="Bowler C."/>
            <person name="Boyen C."/>
            <person name="Brownlee C."/>
            <person name="Carrano C.J."/>
            <person name="Charrier B."/>
            <person name="Cho G.Y."/>
            <person name="Coelho S.M."/>
            <person name="Collen J."/>
            <person name="Corre E."/>
            <person name="Da Silva C."/>
            <person name="Delage L."/>
            <person name="Delaroque N."/>
            <person name="Dittami S.M."/>
            <person name="Doulbeau S."/>
            <person name="Elias M."/>
            <person name="Farnham G."/>
            <person name="Gachon C.M."/>
            <person name="Gschloessl B."/>
            <person name="Heesch S."/>
            <person name="Jabbari K."/>
            <person name="Jubin C."/>
            <person name="Kawai H."/>
            <person name="Kimura K."/>
            <person name="Kloareg B."/>
            <person name="Kupper F.C."/>
            <person name="Lang D."/>
            <person name="Le Bail A."/>
            <person name="Leblanc C."/>
            <person name="Lerouge P."/>
            <person name="Lohr M."/>
            <person name="Lopez P.J."/>
            <person name="Martens C."/>
            <person name="Maumus F."/>
            <person name="Michel G."/>
            <person name="Miranda-Saavedra D."/>
            <person name="Morales J."/>
            <person name="Moreau H."/>
            <person name="Motomura T."/>
            <person name="Nagasato C."/>
            <person name="Napoli C.A."/>
            <person name="Nelson D.R."/>
            <person name="Nyvall-Collen P."/>
            <person name="Peters A.F."/>
            <person name="Pommier C."/>
            <person name="Potin P."/>
            <person name="Poulain J."/>
            <person name="Quesneville H."/>
            <person name="Read B."/>
            <person name="Rensing S.A."/>
            <person name="Ritter A."/>
            <person name="Rousvoal S."/>
            <person name="Samanta M."/>
            <person name="Samson G."/>
            <person name="Schroeder D.C."/>
            <person name="Segurens B."/>
            <person name="Strittmatter M."/>
            <person name="Tonon T."/>
            <person name="Tregear J.W."/>
            <person name="Valentin K."/>
            <person name="von Dassow P."/>
            <person name="Yamagishi T."/>
            <person name="Van de Peer Y."/>
            <person name="Wincker P."/>
        </authorList>
    </citation>
    <scope>NUCLEOTIDE SEQUENCE [LARGE SCALE GENOMIC DNA]</scope>
    <source>
        <strain evidence="10">Ec32 / CCAP1310/4</strain>
    </source>
</reference>
<feature type="transmembrane region" description="Helical" evidence="7">
    <location>
        <begin position="271"/>
        <end position="288"/>
    </location>
</feature>
<dbReference type="GO" id="GO:0006882">
    <property type="term" value="P:intracellular zinc ion homeostasis"/>
    <property type="evidence" value="ECO:0007669"/>
    <property type="project" value="TreeGrafter"/>
</dbReference>
<sequence length="525" mass="57012">MAAIARAQQMALSSEEGAGGLGSRSKAEQSQAGMDAETRRSIGEGDKKSKKSMKTVKPLTECCSSDDLSLARRRTCFLGRAWHRLQLALAGNLVITLGKFLAYMHSGSSAMSSEAMHSLVDSANQLLLVVGLRSASTAPDKRHQYGYGKSVYFWALVSALGTFWLGAGVSMRHSIEELINPTVALDKVGMEVWSVLGLSLLVDGYVLVKTFESIWQSKPKNLSLKKHLTNLRDPTTLAVLLEDGAACVGVLMAMSGIGLSQYYQAPVFDSLAGVSIAGLLGVMGLVLTEVNRRFLIGQSVDSETTEGIKAILMSRGSIEQLHQVQSQWVGTHTFAFKAEVDFDGTFLAAKLKLNTRYGQEFRQLLARPPDDKGKYKDHETLLSFYTEDVMRAAEREVREAETEIRKKYPEAAYIELEPDSSTHNMFALEQFQTPALRKVEETTLNQMHANLVIAKKAAAAVTAAQAKARKEDAKRKSNSNSADTKAVPQAKSPNPAGAEEMWEEERGGGAGDARGTGGDDQRGPG</sequence>
<organism evidence="9 10">
    <name type="scientific">Ectocarpus siliculosus</name>
    <name type="common">Brown alga</name>
    <name type="synonym">Conferva siliculosa</name>
    <dbReference type="NCBI Taxonomy" id="2880"/>
    <lineage>
        <taxon>Eukaryota</taxon>
        <taxon>Sar</taxon>
        <taxon>Stramenopiles</taxon>
        <taxon>Ochrophyta</taxon>
        <taxon>PX clade</taxon>
        <taxon>Phaeophyceae</taxon>
        <taxon>Ectocarpales</taxon>
        <taxon>Ectocarpaceae</taxon>
        <taxon>Ectocarpus</taxon>
    </lineage>
</organism>
<feature type="transmembrane region" description="Helical" evidence="7">
    <location>
        <begin position="236"/>
        <end position="259"/>
    </location>
</feature>
<evidence type="ECO:0000256" key="6">
    <source>
        <dbReference type="SAM" id="MobiDB-lite"/>
    </source>
</evidence>
<dbReference type="PANTHER" id="PTHR13414">
    <property type="entry name" value="HUEL-CATION TRANSPORTER"/>
    <property type="match status" value="1"/>
</dbReference>
<evidence type="ECO:0000256" key="5">
    <source>
        <dbReference type="ARBA" id="ARBA00023136"/>
    </source>
</evidence>
<dbReference type="PANTHER" id="PTHR13414:SF9">
    <property type="entry name" value="PROTON-COUPLED ZINC ANTIPORTER SLC30A9, MITOCHONDRIAL"/>
    <property type="match status" value="1"/>
</dbReference>
<dbReference type="Pfam" id="PF01545">
    <property type="entry name" value="Cation_efflux"/>
    <property type="match status" value="1"/>
</dbReference>
<proteinExistence type="predicted"/>
<dbReference type="SUPFAM" id="SSF161111">
    <property type="entry name" value="Cation efflux protein transmembrane domain-like"/>
    <property type="match status" value="1"/>
</dbReference>
<keyword evidence="3 7" id="KW-0812">Transmembrane</keyword>
<name>D7G7R8_ECTSI</name>
<evidence type="ECO:0000256" key="1">
    <source>
        <dbReference type="ARBA" id="ARBA00004141"/>
    </source>
</evidence>
<dbReference type="InterPro" id="IPR027469">
    <property type="entry name" value="Cation_efflux_TMD_sf"/>
</dbReference>
<feature type="region of interest" description="Disordered" evidence="6">
    <location>
        <begin position="466"/>
        <end position="525"/>
    </location>
</feature>
<dbReference type="NCBIfam" id="TIGR01297">
    <property type="entry name" value="CDF"/>
    <property type="match status" value="1"/>
</dbReference>
<dbReference type="OMA" id="SVQYNQW"/>
<keyword evidence="4 7" id="KW-1133">Transmembrane helix</keyword>
<keyword evidence="2" id="KW-0813">Transport</keyword>
<feature type="transmembrane region" description="Helical" evidence="7">
    <location>
        <begin position="151"/>
        <end position="172"/>
    </location>
</feature>
<dbReference type="STRING" id="2880.D7G7R8"/>
<evidence type="ECO:0000256" key="4">
    <source>
        <dbReference type="ARBA" id="ARBA00022989"/>
    </source>
</evidence>
<feature type="region of interest" description="Disordered" evidence="6">
    <location>
        <begin position="1"/>
        <end position="56"/>
    </location>
</feature>
<dbReference type="EMBL" id="FN649086">
    <property type="protein sequence ID" value="CBJ27799.1"/>
    <property type="molecule type" value="Genomic_DNA"/>
</dbReference>
<dbReference type="InterPro" id="IPR002524">
    <property type="entry name" value="Cation_efflux"/>
</dbReference>
<dbReference type="GO" id="GO:0005783">
    <property type="term" value="C:endoplasmic reticulum"/>
    <property type="evidence" value="ECO:0007669"/>
    <property type="project" value="TreeGrafter"/>
</dbReference>
<evidence type="ECO:0000256" key="7">
    <source>
        <dbReference type="SAM" id="Phobius"/>
    </source>
</evidence>
<dbReference type="AlphaFoldDB" id="D7G7R8"/>
<gene>
    <name evidence="9" type="ORF">Esi_0085_0036</name>
</gene>
<dbReference type="eggNOG" id="KOG2802">
    <property type="taxonomic scope" value="Eukaryota"/>
</dbReference>
<evidence type="ECO:0000313" key="10">
    <source>
        <dbReference type="Proteomes" id="UP000002630"/>
    </source>
</evidence>
<dbReference type="Proteomes" id="UP000002630">
    <property type="component" value="Linkage Group LG16"/>
</dbReference>
<evidence type="ECO:0000259" key="8">
    <source>
        <dbReference type="Pfam" id="PF01545"/>
    </source>
</evidence>
<dbReference type="Gene3D" id="1.20.1510.10">
    <property type="entry name" value="Cation efflux protein transmembrane domain"/>
    <property type="match status" value="1"/>
</dbReference>
<feature type="transmembrane region" description="Helical" evidence="7">
    <location>
        <begin position="192"/>
        <end position="215"/>
    </location>
</feature>
<evidence type="ECO:0000256" key="3">
    <source>
        <dbReference type="ARBA" id="ARBA00022692"/>
    </source>
</evidence>
<feature type="domain" description="Cation efflux protein transmembrane" evidence="8">
    <location>
        <begin position="86"/>
        <end position="285"/>
    </location>
</feature>
<dbReference type="GO" id="GO:0008324">
    <property type="term" value="F:monoatomic cation transmembrane transporter activity"/>
    <property type="evidence" value="ECO:0007669"/>
    <property type="project" value="InterPro"/>
</dbReference>
<dbReference type="InterPro" id="IPR040177">
    <property type="entry name" value="SLC30A9"/>
</dbReference>
<keyword evidence="10" id="KW-1185">Reference proteome</keyword>
<feature type="compositionally biased region" description="Basic and acidic residues" evidence="6">
    <location>
        <begin position="36"/>
        <end position="47"/>
    </location>
</feature>
<keyword evidence="5 7" id="KW-0472">Membrane</keyword>
<protein>
    <recommendedName>
        <fullName evidence="8">Cation efflux protein transmembrane domain-containing protein</fullName>
    </recommendedName>
</protein>
<evidence type="ECO:0000313" key="9">
    <source>
        <dbReference type="EMBL" id="CBJ27799.1"/>
    </source>
</evidence>
<dbReference type="GO" id="GO:0006829">
    <property type="term" value="P:zinc ion transport"/>
    <property type="evidence" value="ECO:0007669"/>
    <property type="project" value="InterPro"/>
</dbReference>
<dbReference type="InterPro" id="IPR058533">
    <property type="entry name" value="Cation_efflux_TM"/>
</dbReference>
<comment type="subcellular location">
    <subcellularLocation>
        <location evidence="1">Membrane</location>
        <topology evidence="1">Multi-pass membrane protein</topology>
    </subcellularLocation>
</comment>
<evidence type="ECO:0000256" key="2">
    <source>
        <dbReference type="ARBA" id="ARBA00022448"/>
    </source>
</evidence>
<accession>D7G7R8</accession>
<dbReference type="OrthoDB" id="407410at2759"/>